<feature type="region of interest" description="Disordered" evidence="1">
    <location>
        <begin position="1"/>
        <end position="21"/>
    </location>
</feature>
<accession>A0ABN8YEB0</accession>
<name>A0ABN8YEB0_RANTA</name>
<sequence length="190" mass="20312">MVLDEGGGGDRSGKEGALATETGDLGGGLEVAELLMCLRHGGHERGVGAGAVTVTGDPLYPVFAMGMELPASGRPVSPADDQRPCFNFPRPPTLKTSSSDLERKQAGSSAQALCHGRACITYSRETSSERNPRQRSAVLAVGSCCVSPAVCTSPLTNRDYFSPNIFFKMMKQFPNSILIKEKKKSRCTQW</sequence>
<evidence type="ECO:0000313" key="2">
    <source>
        <dbReference type="EMBL" id="CAI9159895.1"/>
    </source>
</evidence>
<protein>
    <submittedName>
        <fullName evidence="2">Uncharacterized protein</fullName>
    </submittedName>
</protein>
<dbReference type="Proteomes" id="UP001176941">
    <property type="component" value="Chromosome 19"/>
</dbReference>
<feature type="compositionally biased region" description="Gly residues" evidence="1">
    <location>
        <begin position="1"/>
        <end position="10"/>
    </location>
</feature>
<organism evidence="2 3">
    <name type="scientific">Rangifer tarandus platyrhynchus</name>
    <name type="common">Svalbard reindeer</name>
    <dbReference type="NCBI Taxonomy" id="3082113"/>
    <lineage>
        <taxon>Eukaryota</taxon>
        <taxon>Metazoa</taxon>
        <taxon>Chordata</taxon>
        <taxon>Craniata</taxon>
        <taxon>Vertebrata</taxon>
        <taxon>Euteleostomi</taxon>
        <taxon>Mammalia</taxon>
        <taxon>Eutheria</taxon>
        <taxon>Laurasiatheria</taxon>
        <taxon>Artiodactyla</taxon>
        <taxon>Ruminantia</taxon>
        <taxon>Pecora</taxon>
        <taxon>Cervidae</taxon>
        <taxon>Odocoileinae</taxon>
        <taxon>Rangifer</taxon>
    </lineage>
</organism>
<proteinExistence type="predicted"/>
<dbReference type="EMBL" id="OX459955">
    <property type="protein sequence ID" value="CAI9159895.1"/>
    <property type="molecule type" value="Genomic_DNA"/>
</dbReference>
<keyword evidence="3" id="KW-1185">Reference proteome</keyword>
<reference evidence="2" key="1">
    <citation type="submission" date="2023-04" db="EMBL/GenBank/DDBJ databases">
        <authorList>
            <consortium name="ELIXIR-Norway"/>
        </authorList>
    </citation>
    <scope>NUCLEOTIDE SEQUENCE [LARGE SCALE GENOMIC DNA]</scope>
</reference>
<evidence type="ECO:0000313" key="3">
    <source>
        <dbReference type="Proteomes" id="UP001176941"/>
    </source>
</evidence>
<gene>
    <name evidence="2" type="ORF">MRATA1EN1_LOCUS8857</name>
</gene>
<evidence type="ECO:0000256" key="1">
    <source>
        <dbReference type="SAM" id="MobiDB-lite"/>
    </source>
</evidence>